<dbReference type="Proteomes" id="UP000596977">
    <property type="component" value="Unassembled WGS sequence"/>
</dbReference>
<evidence type="ECO:0000313" key="3">
    <source>
        <dbReference type="EMBL" id="GGA37722.1"/>
    </source>
</evidence>
<dbReference type="PANTHER" id="PTHR34039">
    <property type="entry name" value="UPF0102 PROTEIN YRAN"/>
    <property type="match status" value="1"/>
</dbReference>
<dbReference type="HAMAP" id="MF_00048">
    <property type="entry name" value="UPF0102"/>
    <property type="match status" value="1"/>
</dbReference>
<dbReference type="Pfam" id="PF02021">
    <property type="entry name" value="UPF0102"/>
    <property type="match status" value="1"/>
</dbReference>
<dbReference type="SUPFAM" id="SSF52980">
    <property type="entry name" value="Restriction endonuclease-like"/>
    <property type="match status" value="1"/>
</dbReference>
<accession>A0A916VUZ5</accession>
<evidence type="ECO:0000313" key="4">
    <source>
        <dbReference type="Proteomes" id="UP000596977"/>
    </source>
</evidence>
<dbReference type="InterPro" id="IPR011335">
    <property type="entry name" value="Restrct_endonuc-II-like"/>
</dbReference>
<dbReference type="GO" id="GO:0003676">
    <property type="term" value="F:nucleic acid binding"/>
    <property type="evidence" value="ECO:0007669"/>
    <property type="project" value="InterPro"/>
</dbReference>
<dbReference type="NCBIfam" id="NF009151">
    <property type="entry name" value="PRK12497.1-5"/>
    <property type="match status" value="1"/>
</dbReference>
<evidence type="ECO:0000256" key="1">
    <source>
        <dbReference type="ARBA" id="ARBA00006738"/>
    </source>
</evidence>
<keyword evidence="4" id="KW-1185">Reference proteome</keyword>
<dbReference type="EMBL" id="BMKB01000001">
    <property type="protein sequence ID" value="GGA37722.1"/>
    <property type="molecule type" value="Genomic_DNA"/>
</dbReference>
<dbReference type="InterPro" id="IPR011856">
    <property type="entry name" value="tRNA_endonuc-like_dom_sf"/>
</dbReference>
<sequence>MKPSRSKPGTADRRRAERAGRWAETLAGLYLQLCFYTIVARRFKTPVGEIDLIVRRGRTLVFVEVKQRAGIEARDMALGAVNMGRISRAAQWYLARNRKFASFDCRFDVLLLAPWRWPHHLKNIFPAQ</sequence>
<proteinExistence type="inferred from homology"/>
<evidence type="ECO:0000256" key="2">
    <source>
        <dbReference type="HAMAP-Rule" id="MF_00048"/>
    </source>
</evidence>
<gene>
    <name evidence="3" type="ORF">GCM10011499_03850</name>
</gene>
<dbReference type="AlphaFoldDB" id="A0A916VUZ5"/>
<dbReference type="Gene3D" id="3.40.1350.10">
    <property type="match status" value="1"/>
</dbReference>
<comment type="caution">
    <text evidence="3">The sequence shown here is derived from an EMBL/GenBank/DDBJ whole genome shotgun (WGS) entry which is preliminary data.</text>
</comment>
<protein>
    <recommendedName>
        <fullName evidence="2">UPF0102 protein GCM10011499_03850</fullName>
    </recommendedName>
</protein>
<dbReference type="PANTHER" id="PTHR34039:SF1">
    <property type="entry name" value="UPF0102 PROTEIN YRAN"/>
    <property type="match status" value="1"/>
</dbReference>
<reference evidence="3 4" key="1">
    <citation type="journal article" date="2014" name="Int. J. Syst. Evol. Microbiol.">
        <title>Complete genome sequence of Corynebacterium casei LMG S-19264T (=DSM 44701T), isolated from a smear-ripened cheese.</title>
        <authorList>
            <consortium name="US DOE Joint Genome Institute (JGI-PGF)"/>
            <person name="Walter F."/>
            <person name="Albersmeier A."/>
            <person name="Kalinowski J."/>
            <person name="Ruckert C."/>
        </authorList>
    </citation>
    <scope>NUCLEOTIDE SEQUENCE [LARGE SCALE GENOMIC DNA]</scope>
    <source>
        <strain evidence="3 4">CGMCC 1.15896</strain>
    </source>
</reference>
<dbReference type="InterPro" id="IPR003509">
    <property type="entry name" value="UPF0102_YraN-like"/>
</dbReference>
<dbReference type="RefSeq" id="WP_164735041.1">
    <property type="nucleotide sequence ID" value="NZ_BMKB01000001.1"/>
</dbReference>
<comment type="similarity">
    <text evidence="1 2">Belongs to the UPF0102 family.</text>
</comment>
<name>A0A916VUZ5_9HYPH</name>
<organism evidence="3 4">
    <name type="scientific">Pelagibacterium lentulum</name>
    <dbReference type="NCBI Taxonomy" id="2029865"/>
    <lineage>
        <taxon>Bacteria</taxon>
        <taxon>Pseudomonadati</taxon>
        <taxon>Pseudomonadota</taxon>
        <taxon>Alphaproteobacteria</taxon>
        <taxon>Hyphomicrobiales</taxon>
        <taxon>Devosiaceae</taxon>
        <taxon>Pelagibacterium</taxon>
    </lineage>
</organism>